<gene>
    <name evidence="2" type="ORF">M501DRAFT_1057376</name>
</gene>
<feature type="region of interest" description="Disordered" evidence="1">
    <location>
        <begin position="155"/>
        <end position="251"/>
    </location>
</feature>
<evidence type="ECO:0000313" key="3">
    <source>
        <dbReference type="Proteomes" id="UP000799429"/>
    </source>
</evidence>
<dbReference type="Proteomes" id="UP000799429">
    <property type="component" value="Unassembled WGS sequence"/>
</dbReference>
<feature type="compositionally biased region" description="Polar residues" evidence="1">
    <location>
        <begin position="155"/>
        <end position="185"/>
    </location>
</feature>
<dbReference type="AlphaFoldDB" id="A0A9P4SAK4"/>
<proteinExistence type="predicted"/>
<organism evidence="2 3">
    <name type="scientific">Patellaria atrata CBS 101060</name>
    <dbReference type="NCBI Taxonomy" id="1346257"/>
    <lineage>
        <taxon>Eukaryota</taxon>
        <taxon>Fungi</taxon>
        <taxon>Dikarya</taxon>
        <taxon>Ascomycota</taxon>
        <taxon>Pezizomycotina</taxon>
        <taxon>Dothideomycetes</taxon>
        <taxon>Dothideomycetes incertae sedis</taxon>
        <taxon>Patellariales</taxon>
        <taxon>Patellariaceae</taxon>
        <taxon>Patellaria</taxon>
    </lineage>
</organism>
<feature type="compositionally biased region" description="Polar residues" evidence="1">
    <location>
        <begin position="241"/>
        <end position="251"/>
    </location>
</feature>
<feature type="compositionally biased region" description="Basic and acidic residues" evidence="1">
    <location>
        <begin position="229"/>
        <end position="240"/>
    </location>
</feature>
<comment type="caution">
    <text evidence="2">The sequence shown here is derived from an EMBL/GenBank/DDBJ whole genome shotgun (WGS) entry which is preliminary data.</text>
</comment>
<evidence type="ECO:0000313" key="2">
    <source>
        <dbReference type="EMBL" id="KAF2839076.1"/>
    </source>
</evidence>
<protein>
    <submittedName>
        <fullName evidence="2">Uncharacterized protein</fullName>
    </submittedName>
</protein>
<evidence type="ECO:0000256" key="1">
    <source>
        <dbReference type="SAM" id="MobiDB-lite"/>
    </source>
</evidence>
<dbReference type="OrthoDB" id="10251048at2759"/>
<sequence>MDRRREPKTFWDQCCAFCKPEKPLTPLQEWKHELLCKHKGTDNEWKMRWTVNRILSKLPQDRHSEDCWLHPNPPSPKAGRIALYFRWRLTVNFGRGRGTAPQSTFYQRLPIGTPTFGDSSAFSHIKVVSKESLITDGCYQDEEIPTFRSISYSLTQKPARSTSTTVNPTDQSANQATPKSNQSFAQLVRAAATAESQEAEDVTSNPSSATAPGMVKLKPSRNKGASKWKPLDPSEWHTNRPETPSDVSEYPENTQPAVFYADNYRQRGLKILSRPESVVQSSRASSPNGRSNLQTLQIPGNNLVPNECQITRVFGKELPTPRYLEFNSTLHVTDGTVQCVRHPNNDVSAHQWSTGESRWVNIGQYSNARKRIEGQMASERLWDETTKEFSQQHTLEYFRALSEQREEEFKVGRVKPSIRPLLTQINRTIAEAQLNRSKLNTSASQNQRTPAISEHTMSFPSSMFYRPDSGMQTMEDPFVDASKPSTTLKNGEPTFEQNAGNSGYRFRVPPSMTPQPFSISSRTESADTKFIFAEQERCRIQQTLWPEQRQQVLSDIHVGEDAASVIHRGPVISAPTEAIATPDLVKVPATREFLMDYIMKNGDTTTALSMSTGPARTVLNDPVRLATRPLAVAPPVTSEPTYQNNQMISPIMRPPPGLPTAQSSPLSRVTLLDSVPEPESSFRERQRRALEDATLDKHLNEEEEGKWGFPPCRDFPGPPTRQNFNGPFFTDVARKPRELGPWPIFLKPMQSREKQVWWNSGKQRARQSAAIDALNVPAPPGFQSHPVDQVTNHLLIGVYDNLASYVKGIPEDRKEQPFAKYKQSADWCIDQTYEASKSFLGEDWGKAPNRIGRDPRYRPMMHNPRDTLFEMPETSHEMLERGRTTDRRFRTYPIG</sequence>
<feature type="region of interest" description="Disordered" evidence="1">
    <location>
        <begin position="276"/>
        <end position="298"/>
    </location>
</feature>
<reference evidence="2" key="1">
    <citation type="journal article" date="2020" name="Stud. Mycol.">
        <title>101 Dothideomycetes genomes: a test case for predicting lifestyles and emergence of pathogens.</title>
        <authorList>
            <person name="Haridas S."/>
            <person name="Albert R."/>
            <person name="Binder M."/>
            <person name="Bloem J."/>
            <person name="Labutti K."/>
            <person name="Salamov A."/>
            <person name="Andreopoulos B."/>
            <person name="Baker S."/>
            <person name="Barry K."/>
            <person name="Bills G."/>
            <person name="Bluhm B."/>
            <person name="Cannon C."/>
            <person name="Castanera R."/>
            <person name="Culley D."/>
            <person name="Daum C."/>
            <person name="Ezra D."/>
            <person name="Gonzalez J."/>
            <person name="Henrissat B."/>
            <person name="Kuo A."/>
            <person name="Liang C."/>
            <person name="Lipzen A."/>
            <person name="Lutzoni F."/>
            <person name="Magnuson J."/>
            <person name="Mondo S."/>
            <person name="Nolan M."/>
            <person name="Ohm R."/>
            <person name="Pangilinan J."/>
            <person name="Park H.-J."/>
            <person name="Ramirez L."/>
            <person name="Alfaro M."/>
            <person name="Sun H."/>
            <person name="Tritt A."/>
            <person name="Yoshinaga Y."/>
            <person name="Zwiers L.-H."/>
            <person name="Turgeon B."/>
            <person name="Goodwin S."/>
            <person name="Spatafora J."/>
            <person name="Crous P."/>
            <person name="Grigoriev I."/>
        </authorList>
    </citation>
    <scope>NUCLEOTIDE SEQUENCE</scope>
    <source>
        <strain evidence="2">CBS 101060</strain>
    </source>
</reference>
<feature type="compositionally biased region" description="Polar residues" evidence="1">
    <location>
        <begin position="278"/>
        <end position="298"/>
    </location>
</feature>
<accession>A0A9P4SAK4</accession>
<name>A0A9P4SAK4_9PEZI</name>
<keyword evidence="3" id="KW-1185">Reference proteome</keyword>
<dbReference type="EMBL" id="MU006095">
    <property type="protein sequence ID" value="KAF2839076.1"/>
    <property type="molecule type" value="Genomic_DNA"/>
</dbReference>